<accession>D6Z658</accession>
<dbReference type="STRING" id="589865.DaAHT2_2154"/>
<organism evidence="1 2">
    <name type="scientific">Desulfurivibrio alkaliphilus (strain DSM 19089 / UNIQEM U267 / AHT2)</name>
    <dbReference type="NCBI Taxonomy" id="589865"/>
    <lineage>
        <taxon>Bacteria</taxon>
        <taxon>Pseudomonadati</taxon>
        <taxon>Thermodesulfobacteriota</taxon>
        <taxon>Desulfobulbia</taxon>
        <taxon>Desulfobulbales</taxon>
        <taxon>Desulfobulbaceae</taxon>
        <taxon>Desulfurivibrio</taxon>
    </lineage>
</organism>
<proteinExistence type="predicted"/>
<gene>
    <name evidence="1" type="ordered locus">DaAHT2_2154</name>
</gene>
<name>D6Z658_DESAT</name>
<dbReference type="Proteomes" id="UP000001508">
    <property type="component" value="Chromosome"/>
</dbReference>
<keyword evidence="2" id="KW-1185">Reference proteome</keyword>
<protein>
    <submittedName>
        <fullName evidence="1">Uncharacterized protein</fullName>
    </submittedName>
</protein>
<dbReference type="OrthoDB" id="9886496at2"/>
<evidence type="ECO:0000313" key="2">
    <source>
        <dbReference type="Proteomes" id="UP000001508"/>
    </source>
</evidence>
<reference evidence="2" key="1">
    <citation type="submission" date="2010-02" db="EMBL/GenBank/DDBJ databases">
        <title>Complete sequence of Desulfurivibrio alkaliphilus AHT2.</title>
        <authorList>
            <consortium name="US DOE Joint Genome Institute"/>
            <person name="Pitluck S."/>
            <person name="Chertkov O."/>
            <person name="Detter J.C."/>
            <person name="Han C."/>
            <person name="Tapia R."/>
            <person name="Larimer F."/>
            <person name="Land M."/>
            <person name="Hauser L."/>
            <person name="Kyrpides N."/>
            <person name="Mikhailova N."/>
            <person name="Sorokin D.Y."/>
            <person name="Muyzer G."/>
            <person name="Woyke T."/>
        </authorList>
    </citation>
    <scope>NUCLEOTIDE SEQUENCE [LARGE SCALE GENOMIC DNA]</scope>
    <source>
        <strain evidence="2">DSM 19089 / UNIQEM U267 / AHT2</strain>
    </source>
</reference>
<dbReference type="AlphaFoldDB" id="D6Z658"/>
<evidence type="ECO:0000313" key="1">
    <source>
        <dbReference type="EMBL" id="ADH86823.1"/>
    </source>
</evidence>
<dbReference type="InParanoid" id="D6Z658"/>
<sequence>MPRKREPRKLLSGELAAKVEAAADTMPADIAYRLKDVILDEMEAEQASPWIASYLEDVLRADYEKTRNPLIAWHAYHHARALRKPVPEWVLEYLDKSAKRLLNPDNQPKDIPALLGFMRANSLGGGAQAFKQWETYYIQLIAVLILSHIMGSNPDMSIEKACELTEPFVEKMSKGRITADMFTIKKWYYQFTNP</sequence>
<dbReference type="HOGENOM" id="CLU_1400525_0_0_7"/>
<dbReference type="KEGG" id="dak:DaAHT2_2154"/>
<dbReference type="RefSeq" id="WP_013164340.1">
    <property type="nucleotide sequence ID" value="NC_014216.1"/>
</dbReference>
<dbReference type="EMBL" id="CP001940">
    <property type="protein sequence ID" value="ADH86823.1"/>
    <property type="molecule type" value="Genomic_DNA"/>
</dbReference>